<keyword evidence="2" id="KW-1185">Reference proteome</keyword>
<dbReference type="Proteomes" id="UP000500938">
    <property type="component" value="Chromosome"/>
</dbReference>
<sequence length="229" mass="25703">MGITIDHLSVDHLISVIQDFTDARGAYHGVGEQGRIRELGFDGLTRMITVRWEREGQDDTMWFALASTTGPGNGRMREYFALGEYVRPDIEGKRWIPGVGHVPVMPDIPPVRNDVVRSYARYGDAMERVWALAARQRFDEAEEQVIAMLNAKDRRGDLCAPVASDLCAHARTHAFDLDLTVHHWLRERGISLWYAWGAQASSGGEGAARATDIRAAERAFLDLDRKLGR</sequence>
<protein>
    <submittedName>
        <fullName evidence="1">Uncharacterized protein</fullName>
    </submittedName>
</protein>
<dbReference type="RefSeq" id="WP_171226970.1">
    <property type="nucleotide sequence ID" value="NZ_CP053085.1"/>
</dbReference>
<evidence type="ECO:0000313" key="2">
    <source>
        <dbReference type="Proteomes" id="UP000500938"/>
    </source>
</evidence>
<gene>
    <name evidence="1" type="ORF">HKW67_19455</name>
</gene>
<proteinExistence type="predicted"/>
<organism evidence="1 2">
    <name type="scientific">Gemmatimonas groenlandica</name>
    <dbReference type="NCBI Taxonomy" id="2732249"/>
    <lineage>
        <taxon>Bacteria</taxon>
        <taxon>Pseudomonadati</taxon>
        <taxon>Gemmatimonadota</taxon>
        <taxon>Gemmatimonadia</taxon>
        <taxon>Gemmatimonadales</taxon>
        <taxon>Gemmatimonadaceae</taxon>
        <taxon>Gemmatimonas</taxon>
    </lineage>
</organism>
<dbReference type="AlphaFoldDB" id="A0A6M4ITI8"/>
<name>A0A6M4ITI8_9BACT</name>
<dbReference type="EMBL" id="CP053085">
    <property type="protein sequence ID" value="QJR37535.1"/>
    <property type="molecule type" value="Genomic_DNA"/>
</dbReference>
<evidence type="ECO:0000313" key="1">
    <source>
        <dbReference type="EMBL" id="QJR37535.1"/>
    </source>
</evidence>
<dbReference type="KEGG" id="ggr:HKW67_19455"/>
<accession>A0A6M4ITI8</accession>
<reference evidence="1 2" key="1">
    <citation type="submission" date="2020-05" db="EMBL/GenBank/DDBJ databases">
        <title>Complete genome sequence of Gemmatimonas greenlandica TET16.</title>
        <authorList>
            <person name="Zeng Y."/>
        </authorList>
    </citation>
    <scope>NUCLEOTIDE SEQUENCE [LARGE SCALE GENOMIC DNA]</scope>
    <source>
        <strain evidence="1 2">TET16</strain>
    </source>
</reference>